<feature type="non-terminal residue" evidence="3">
    <location>
        <position position="52"/>
    </location>
</feature>
<keyword evidence="2" id="KW-0732">Signal</keyword>
<feature type="region of interest" description="Disordered" evidence="1">
    <location>
        <begin position="23"/>
        <end position="52"/>
    </location>
</feature>
<proteinExistence type="predicted"/>
<evidence type="ECO:0000256" key="1">
    <source>
        <dbReference type="SAM" id="MobiDB-lite"/>
    </source>
</evidence>
<evidence type="ECO:0000313" key="3">
    <source>
        <dbReference type="EMBL" id="KAL0190278.1"/>
    </source>
</evidence>
<protein>
    <submittedName>
        <fullName evidence="3">Uncharacterized protein</fullName>
    </submittedName>
</protein>
<dbReference type="AlphaFoldDB" id="A0ABD0QX27"/>
<dbReference type="EMBL" id="JAMKFB020000006">
    <property type="protein sequence ID" value="KAL0190278.1"/>
    <property type="molecule type" value="Genomic_DNA"/>
</dbReference>
<sequence>VMLLVFICLLGLVDGLFLQEETEEPRLSKLKARSTPPEPQQKYLDERQSRAP</sequence>
<feature type="compositionally biased region" description="Basic and acidic residues" evidence="1">
    <location>
        <begin position="43"/>
        <end position="52"/>
    </location>
</feature>
<feature type="non-terminal residue" evidence="3">
    <location>
        <position position="1"/>
    </location>
</feature>
<name>A0ABD0QX27_CIRMR</name>
<gene>
    <name evidence="3" type="ORF">M9458_012976</name>
</gene>
<feature type="chain" id="PRO_5044759898" evidence="2">
    <location>
        <begin position="16"/>
        <end position="52"/>
    </location>
</feature>
<reference evidence="3 4" key="1">
    <citation type="submission" date="2024-05" db="EMBL/GenBank/DDBJ databases">
        <title>Genome sequencing and assembly of Indian major carp, Cirrhinus mrigala (Hamilton, 1822).</title>
        <authorList>
            <person name="Mohindra V."/>
            <person name="Chowdhury L.M."/>
            <person name="Lal K."/>
            <person name="Jena J.K."/>
        </authorList>
    </citation>
    <scope>NUCLEOTIDE SEQUENCE [LARGE SCALE GENOMIC DNA]</scope>
    <source>
        <strain evidence="3">CM1030</strain>
        <tissue evidence="3">Blood</tissue>
    </source>
</reference>
<organism evidence="3 4">
    <name type="scientific">Cirrhinus mrigala</name>
    <name type="common">Mrigala</name>
    <dbReference type="NCBI Taxonomy" id="683832"/>
    <lineage>
        <taxon>Eukaryota</taxon>
        <taxon>Metazoa</taxon>
        <taxon>Chordata</taxon>
        <taxon>Craniata</taxon>
        <taxon>Vertebrata</taxon>
        <taxon>Euteleostomi</taxon>
        <taxon>Actinopterygii</taxon>
        <taxon>Neopterygii</taxon>
        <taxon>Teleostei</taxon>
        <taxon>Ostariophysi</taxon>
        <taxon>Cypriniformes</taxon>
        <taxon>Cyprinidae</taxon>
        <taxon>Labeoninae</taxon>
        <taxon>Labeonini</taxon>
        <taxon>Cirrhinus</taxon>
    </lineage>
</organism>
<evidence type="ECO:0000313" key="4">
    <source>
        <dbReference type="Proteomes" id="UP001529510"/>
    </source>
</evidence>
<keyword evidence="4" id="KW-1185">Reference proteome</keyword>
<evidence type="ECO:0000256" key="2">
    <source>
        <dbReference type="SAM" id="SignalP"/>
    </source>
</evidence>
<comment type="caution">
    <text evidence="3">The sequence shown here is derived from an EMBL/GenBank/DDBJ whole genome shotgun (WGS) entry which is preliminary data.</text>
</comment>
<feature type="signal peptide" evidence="2">
    <location>
        <begin position="1"/>
        <end position="15"/>
    </location>
</feature>
<accession>A0ABD0QX27</accession>
<dbReference type="Proteomes" id="UP001529510">
    <property type="component" value="Unassembled WGS sequence"/>
</dbReference>